<reference evidence="2" key="1">
    <citation type="submission" date="2021-04" db="EMBL/GenBank/DDBJ databases">
        <title>A novel Synergistetes isolate from a pyrite-forming mixed culture.</title>
        <authorList>
            <person name="Bunk B."/>
            <person name="Sproer C."/>
            <person name="Spring S."/>
            <person name="Pester M."/>
        </authorList>
    </citation>
    <scope>NUCLEOTIDE SEQUENCE [LARGE SCALE GENOMIC DNA]</scope>
    <source>
        <strain evidence="2">J.5.4.2-T.3.5.2</strain>
    </source>
</reference>
<organism evidence="1 2">
    <name type="scientific">Aminithiophilus ramosus</name>
    <dbReference type="NCBI Taxonomy" id="3029084"/>
    <lineage>
        <taxon>Bacteria</taxon>
        <taxon>Thermotogati</taxon>
        <taxon>Synergistota</taxon>
        <taxon>Synergistia</taxon>
        <taxon>Synergistales</taxon>
        <taxon>Aminithiophilaceae</taxon>
        <taxon>Aminithiophilus</taxon>
    </lineage>
</organism>
<sequence length="130" mass="14556">MTVQLRNCTICSKAYVYQGGRQICGACRDELDLLFVEVRNFLRDHPRFTPNVPELALVMGIDERKIQALKDDGRLQIVGPGTGTGRCQICGEACEGGHICAKCLKALGGESRRSSAEMFVLRRRREKLER</sequence>
<dbReference type="Proteomes" id="UP000671879">
    <property type="component" value="Chromosome"/>
</dbReference>
<keyword evidence="2" id="KW-1185">Reference proteome</keyword>
<evidence type="ECO:0000313" key="1">
    <source>
        <dbReference type="EMBL" id="QTX31480.1"/>
    </source>
</evidence>
<gene>
    <name evidence="1" type="ORF">KAR29_08880</name>
</gene>
<proteinExistence type="predicted"/>
<name>A0A9Q7EW83_9BACT</name>
<dbReference type="EMBL" id="CP072943">
    <property type="protein sequence ID" value="QTX31480.1"/>
    <property type="molecule type" value="Genomic_DNA"/>
</dbReference>
<dbReference type="KEGG" id="aram:KAR29_08880"/>
<evidence type="ECO:0000313" key="2">
    <source>
        <dbReference type="Proteomes" id="UP000671879"/>
    </source>
</evidence>
<protein>
    <recommendedName>
        <fullName evidence="3">MerR family transcriptional regulator</fullName>
    </recommendedName>
</protein>
<accession>A0A9Q7EW83</accession>
<dbReference type="AlphaFoldDB" id="A0A9Q7EW83"/>
<dbReference type="RefSeq" id="WP_274372646.1">
    <property type="nucleotide sequence ID" value="NZ_CP072943.1"/>
</dbReference>
<evidence type="ECO:0008006" key="3">
    <source>
        <dbReference type="Google" id="ProtNLM"/>
    </source>
</evidence>